<evidence type="ECO:0000259" key="12">
    <source>
        <dbReference type="PROSITE" id="PS51714"/>
    </source>
</evidence>
<dbReference type="Ensembl" id="ENSCSAVT00000006972.1">
    <property type="protein sequence ID" value="ENSCSAVP00000006885.1"/>
    <property type="gene ID" value="ENSCSAVG00000004113.1"/>
</dbReference>
<evidence type="ECO:0000256" key="10">
    <source>
        <dbReference type="ARBA" id="ARBA00061391"/>
    </source>
</evidence>
<feature type="compositionally biased region" description="Basic and acidic residues" evidence="11">
    <location>
        <begin position="1027"/>
        <end position="1040"/>
    </location>
</feature>
<keyword evidence="8" id="KW-0539">Nucleus</keyword>
<dbReference type="Proteomes" id="UP000007875">
    <property type="component" value="Unassembled WGS sequence"/>
</dbReference>
<dbReference type="SMART" id="SM01362">
    <property type="entry name" value="DUF663"/>
    <property type="match status" value="1"/>
</dbReference>
<feature type="region of interest" description="Disordered" evidence="11">
    <location>
        <begin position="1"/>
        <end position="38"/>
    </location>
</feature>
<evidence type="ECO:0000256" key="2">
    <source>
        <dbReference type="ARBA" id="ARBA00022517"/>
    </source>
</evidence>
<dbReference type="InterPro" id="IPR012948">
    <property type="entry name" value="AARP2CN"/>
</dbReference>
<evidence type="ECO:0000256" key="6">
    <source>
        <dbReference type="ARBA" id="ARBA00022840"/>
    </source>
</evidence>
<dbReference type="SUPFAM" id="SSF52540">
    <property type="entry name" value="P-loop containing nucleoside triphosphate hydrolases"/>
    <property type="match status" value="1"/>
</dbReference>
<dbReference type="GO" id="GO:0000479">
    <property type="term" value="P:endonucleolytic cleavage of tricistronic rRNA transcript (SSU-rRNA, 5.8S rRNA, LSU-rRNA)"/>
    <property type="evidence" value="ECO:0007669"/>
    <property type="project" value="TreeGrafter"/>
</dbReference>
<dbReference type="AlphaFoldDB" id="H2YNH8"/>
<accession>H2YNH8</accession>
<keyword evidence="7" id="KW-0342">GTP-binding</keyword>
<dbReference type="OMA" id="KLHVPMV"/>
<keyword evidence="14" id="KW-1185">Reference proteome</keyword>
<reference evidence="14" key="1">
    <citation type="submission" date="2003-08" db="EMBL/GenBank/DDBJ databases">
        <authorList>
            <person name="Birren B."/>
            <person name="Nusbaum C."/>
            <person name="Abebe A."/>
            <person name="Abouelleil A."/>
            <person name="Adekoya E."/>
            <person name="Ait-zahra M."/>
            <person name="Allen N."/>
            <person name="Allen T."/>
            <person name="An P."/>
            <person name="Anderson M."/>
            <person name="Anderson S."/>
            <person name="Arachchi H."/>
            <person name="Armbruster J."/>
            <person name="Bachantsang P."/>
            <person name="Baldwin J."/>
            <person name="Barry A."/>
            <person name="Bayul T."/>
            <person name="Blitshsteyn B."/>
            <person name="Bloom T."/>
            <person name="Blye J."/>
            <person name="Boguslavskiy L."/>
            <person name="Borowsky M."/>
            <person name="Boukhgalter B."/>
            <person name="Brunache A."/>
            <person name="Butler J."/>
            <person name="Calixte N."/>
            <person name="Calvo S."/>
            <person name="Camarata J."/>
            <person name="Campo K."/>
            <person name="Chang J."/>
            <person name="Cheshatsang Y."/>
            <person name="Citroen M."/>
            <person name="Collymore A."/>
            <person name="Considine T."/>
            <person name="Cook A."/>
            <person name="Cooke P."/>
            <person name="Corum B."/>
            <person name="Cuomo C."/>
            <person name="David R."/>
            <person name="Dawoe T."/>
            <person name="Degray S."/>
            <person name="Dodge S."/>
            <person name="Dooley K."/>
            <person name="Dorje P."/>
            <person name="Dorjee K."/>
            <person name="Dorris L."/>
            <person name="Duffey N."/>
            <person name="Dupes A."/>
            <person name="Elkins T."/>
            <person name="Engels R."/>
            <person name="Erickson J."/>
            <person name="Farina A."/>
            <person name="Faro S."/>
            <person name="Ferreira P."/>
            <person name="Fischer H."/>
            <person name="Fitzgerald M."/>
            <person name="Foley K."/>
            <person name="Gage D."/>
            <person name="Galagan J."/>
            <person name="Gearin G."/>
            <person name="Gnerre S."/>
            <person name="Gnirke A."/>
            <person name="Goyette A."/>
            <person name="Graham J."/>
            <person name="Grandbois E."/>
            <person name="Gyaltsen K."/>
            <person name="Hafez N."/>
            <person name="Hagopian D."/>
            <person name="Hagos B."/>
            <person name="Hall J."/>
            <person name="Hatcher B."/>
            <person name="Heller A."/>
            <person name="Higgins H."/>
            <person name="Honan T."/>
            <person name="Horn A."/>
            <person name="Houde N."/>
            <person name="Hughes L."/>
            <person name="Hulme W."/>
            <person name="Husby E."/>
            <person name="Iliev I."/>
            <person name="Jaffe D."/>
            <person name="Jones C."/>
            <person name="Kamal M."/>
            <person name="Kamat A."/>
            <person name="Kamvysselis M."/>
            <person name="Karlsson E."/>
            <person name="Kells C."/>
            <person name="Kieu A."/>
            <person name="Kisner P."/>
            <person name="Kodira C."/>
            <person name="Kulbokas E."/>
            <person name="Labutti K."/>
            <person name="Lama D."/>
            <person name="Landers T."/>
            <person name="Leger J."/>
            <person name="Levine S."/>
            <person name="Lewis D."/>
            <person name="Lewis T."/>
            <person name="Lindblad-toh K."/>
            <person name="Liu X."/>
            <person name="Lokyitsang T."/>
            <person name="Lokyitsang Y."/>
            <person name="Lucien O."/>
            <person name="Lui A."/>
            <person name="Ma L.J."/>
            <person name="Mabbitt R."/>
            <person name="Macdonald J."/>
            <person name="Maclean C."/>
            <person name="Major J."/>
            <person name="Manning J."/>
            <person name="Marabella R."/>
            <person name="Maru K."/>
            <person name="Matthews C."/>
            <person name="Mauceli E."/>
            <person name="Mccarthy M."/>
            <person name="Mcdonough S."/>
            <person name="Mcghee T."/>
            <person name="Meldrim J."/>
            <person name="Meneus L."/>
            <person name="Mesirov J."/>
            <person name="Mihalev A."/>
            <person name="Mihova T."/>
            <person name="Mikkelsen T."/>
            <person name="Mlenga V."/>
            <person name="Moru K."/>
            <person name="Mozes J."/>
            <person name="Mulrain L."/>
            <person name="Munson G."/>
            <person name="Naylor J."/>
            <person name="Newes C."/>
            <person name="Nguyen C."/>
            <person name="Nguyen N."/>
            <person name="Nguyen T."/>
            <person name="Nicol R."/>
            <person name="Nielsen C."/>
            <person name="Nizzari M."/>
            <person name="Norbu C."/>
            <person name="Norbu N."/>
            <person name="O'donnell P."/>
            <person name="Okoawo O."/>
            <person name="O'leary S."/>
            <person name="Omotosho B."/>
            <person name="O'neill K."/>
            <person name="Osman S."/>
            <person name="Parker S."/>
            <person name="Perrin D."/>
            <person name="Phunkhang P."/>
            <person name="Piqani B."/>
            <person name="Purcell S."/>
            <person name="Rachupka T."/>
            <person name="Ramasamy U."/>
            <person name="Rameau R."/>
            <person name="Ray V."/>
            <person name="Raymond C."/>
            <person name="Retta R."/>
            <person name="Richardson S."/>
            <person name="Rise C."/>
            <person name="Rodriguez J."/>
            <person name="Rogers J."/>
            <person name="Rogov P."/>
            <person name="Rutman M."/>
            <person name="Schupbach R."/>
            <person name="Seaman C."/>
            <person name="Settipalli S."/>
            <person name="Sharpe T."/>
            <person name="Sheridan J."/>
            <person name="Sherpa N."/>
            <person name="Shi J."/>
            <person name="Smirnov S."/>
            <person name="Smith C."/>
            <person name="Sougnez C."/>
            <person name="Spencer B."/>
            <person name="Stalker J."/>
            <person name="Stange-thomann N."/>
            <person name="Stavropoulos S."/>
            <person name="Stetson K."/>
            <person name="Stone C."/>
            <person name="Stone S."/>
            <person name="Stubbs M."/>
            <person name="Talamas J."/>
            <person name="Tchuinga P."/>
            <person name="Tenzing P."/>
            <person name="Tesfaye S."/>
            <person name="Theodore J."/>
            <person name="Thoulutsang Y."/>
            <person name="Topham K."/>
            <person name="Towey S."/>
            <person name="Tsamla T."/>
            <person name="Tsomo N."/>
            <person name="Vallee D."/>
            <person name="Vassiliev H."/>
            <person name="Venkataraman V."/>
            <person name="Vinson J."/>
            <person name="Vo A."/>
            <person name="Wade C."/>
            <person name="Wang S."/>
            <person name="Wangchuk T."/>
            <person name="Wangdi T."/>
            <person name="Whittaker C."/>
            <person name="Wilkinson J."/>
            <person name="Wu Y."/>
            <person name="Wyman D."/>
            <person name="Yadav S."/>
            <person name="Yang S."/>
            <person name="Yang X."/>
            <person name="Yeager S."/>
            <person name="Yee E."/>
            <person name="Young G."/>
            <person name="Zainoun J."/>
            <person name="Zembeck L."/>
            <person name="Zimmer A."/>
            <person name="Zody M."/>
            <person name="Lander E."/>
        </authorList>
    </citation>
    <scope>NUCLEOTIDE SEQUENCE [LARGE SCALE GENOMIC DNA]</scope>
</reference>
<dbReference type="PANTHER" id="PTHR12858">
    <property type="entry name" value="RIBOSOME BIOGENESIS PROTEIN"/>
    <property type="match status" value="1"/>
</dbReference>
<dbReference type="InterPro" id="IPR007034">
    <property type="entry name" value="BMS1_TSR1_C"/>
</dbReference>
<dbReference type="PANTHER" id="PTHR12858:SF2">
    <property type="entry name" value="RIBOSOME BIOGENESIS PROTEIN BMS1 HOMOLOG"/>
    <property type="match status" value="1"/>
</dbReference>
<dbReference type="InterPro" id="IPR027417">
    <property type="entry name" value="P-loop_NTPase"/>
</dbReference>
<comment type="catalytic activity">
    <reaction evidence="9">
        <text>GTP + H2O = GDP + phosphate + H(+)</text>
        <dbReference type="Rhea" id="RHEA:19669"/>
        <dbReference type="ChEBI" id="CHEBI:15377"/>
        <dbReference type="ChEBI" id="CHEBI:15378"/>
        <dbReference type="ChEBI" id="CHEBI:37565"/>
        <dbReference type="ChEBI" id="CHEBI:43474"/>
        <dbReference type="ChEBI" id="CHEBI:58189"/>
    </reaction>
    <physiologicalReaction direction="left-to-right" evidence="9">
        <dbReference type="Rhea" id="RHEA:19670"/>
    </physiologicalReaction>
</comment>
<feature type="compositionally biased region" description="Basic and acidic residues" evidence="11">
    <location>
        <begin position="17"/>
        <end position="33"/>
    </location>
</feature>
<dbReference type="Pfam" id="PF04950">
    <property type="entry name" value="RIBIOP_C"/>
    <property type="match status" value="1"/>
</dbReference>
<dbReference type="STRING" id="51511.ENSCSAVP00000006885"/>
<keyword evidence="6" id="KW-0067">ATP-binding</keyword>
<feature type="domain" description="Bms1-type G" evidence="12">
    <location>
        <begin position="74"/>
        <end position="239"/>
    </location>
</feature>
<dbReference type="GO" id="GO:0000462">
    <property type="term" value="P:maturation of SSU-rRNA from tricistronic rRNA transcript (SSU-rRNA, 5.8S rRNA, LSU-rRNA)"/>
    <property type="evidence" value="ECO:0007669"/>
    <property type="project" value="TreeGrafter"/>
</dbReference>
<evidence type="ECO:0000256" key="11">
    <source>
        <dbReference type="SAM" id="MobiDB-lite"/>
    </source>
</evidence>
<dbReference type="CDD" id="cd01882">
    <property type="entry name" value="BMS1"/>
    <property type="match status" value="1"/>
</dbReference>
<organism evidence="13 14">
    <name type="scientific">Ciona savignyi</name>
    <name type="common">Pacific transparent sea squirt</name>
    <dbReference type="NCBI Taxonomy" id="51511"/>
    <lineage>
        <taxon>Eukaryota</taxon>
        <taxon>Metazoa</taxon>
        <taxon>Chordata</taxon>
        <taxon>Tunicata</taxon>
        <taxon>Ascidiacea</taxon>
        <taxon>Phlebobranchia</taxon>
        <taxon>Cionidae</taxon>
        <taxon>Ciona</taxon>
    </lineage>
</organism>
<dbReference type="InParanoid" id="H2YNH8"/>
<dbReference type="FunFam" id="3.40.50.300:FF:000105">
    <property type="entry name" value="BMS1 ribosome biogenesis factor"/>
    <property type="match status" value="1"/>
</dbReference>
<sequence length="1082" mass="123231">MEGEAPAKSHRVRHSGRKAEKRQQKDNEAETKQRNPKAFAIQSANKLNRAFRRAQDVKSRKHHIPVVDRTPLEPPPVVVAIVGPPKVGKTTLLNGILKHYTRQKISNIQGPVTLVTGKHRRLTLIECNNDLTSMIDVAKIADLILLMVDASFGFEMETFEFLNICQVHGFPKVMGILTHLDSFKQPKTLKKTKKNLKHRFWTELYQGAKLFYLTGMVYGEYPRTEIRNLCRFISVMKFRPLTWRSSHSYVLADRMEDITDPEKLRVEPHCNRNISVYGYVRGTHLKPSTMVHIPGLSCFICIDPSNYPCLSPHYPHPTPQVLGITPISPPFHPQLPPFHPPQEPRQNLPESIMMSSMIDTTTTMDSKMTESKVALFTGEEPLSMEQAESCLFVTSCVNSSVWNVNVSMHRTLNQLAVIPLTTRSPDHLSVGDNVVCECCLPCASIPRFVMGFKLPPPTDSPPLTPPGFNISSPRMMEVRMPDEELVEDAGRGGGEPSSREEEEQGREDSGIDGSNIQGVGGVAPYARNLLNDKLHCLSSVVENHQYHENSLKTKSPFWLNNIFSSLLQTFVDDSDDESSQDEYEHEGMCIVYIGDGGEDGKPSDNEVRFDVRTLCSWGVDTCKLEDEHGLLVVYRVVFMGCWYLCVMSPILPNIRHCMDEQTRMNREEFENMDDATRVLYEGFRPGLYIRVELHNVPTELVEHFDPTYPLILGGVTSTEGNMGYLRTRVKRHRWYKKILKTRDPVIVSVGWRRYQTLPMYYMEDHNLRQRMLKYTPQYMHCWGLMYGPITPQGAGFLAVQSISGSTPQFRIAATGTILESDCSTNLVKKLKLVGYPYKIYKNTCFVKGMFNSPLEVAKFEGASIKSVSGIRGHIKKAVTGGGKEQGPPGSFRGMFEDKLLMSDIVFCRTWYPVQVPKMYVVASNLLIQKKDSWTAMKSVGQLRFEQNVKVPVKGDSLYKPIVRPEGRQFHGLVVPRALQRELPFKSKPKNERGKKEGKRDKLMKKAVVREPKDKQIAALMVALRTMDNSKKRTKKEERKKQMAHHKMMLEKQEIKDHWRHKEAKKKIYKALAKSEKRKSKSS</sequence>
<name>H2YNH8_CIOSA</name>
<feature type="region of interest" description="Disordered" evidence="11">
    <location>
        <begin position="980"/>
        <end position="1002"/>
    </location>
</feature>
<dbReference type="GO" id="GO:0034511">
    <property type="term" value="F:U3 snoRNA binding"/>
    <property type="evidence" value="ECO:0007669"/>
    <property type="project" value="TreeGrafter"/>
</dbReference>
<dbReference type="InterPro" id="IPR039761">
    <property type="entry name" value="Bms1/Tsr1"/>
</dbReference>
<dbReference type="Gene3D" id="3.40.50.300">
    <property type="entry name" value="P-loop containing nucleotide triphosphate hydrolases"/>
    <property type="match status" value="1"/>
</dbReference>
<dbReference type="GO" id="GO:0003924">
    <property type="term" value="F:GTPase activity"/>
    <property type="evidence" value="ECO:0007669"/>
    <property type="project" value="TreeGrafter"/>
</dbReference>
<keyword evidence="4" id="KW-0547">Nucleotide-binding</keyword>
<evidence type="ECO:0000256" key="8">
    <source>
        <dbReference type="ARBA" id="ARBA00023242"/>
    </source>
</evidence>
<dbReference type="eggNOG" id="KOG1951">
    <property type="taxonomic scope" value="Eukaryota"/>
</dbReference>
<feature type="compositionally biased region" description="Basic and acidic residues" evidence="11">
    <location>
        <begin position="980"/>
        <end position="1000"/>
    </location>
</feature>
<keyword evidence="5" id="KW-0378">Hydrolase</keyword>
<dbReference type="PROSITE" id="PS51714">
    <property type="entry name" value="G_BMS1"/>
    <property type="match status" value="1"/>
</dbReference>
<evidence type="ECO:0000256" key="5">
    <source>
        <dbReference type="ARBA" id="ARBA00022801"/>
    </source>
</evidence>
<dbReference type="InterPro" id="IPR037875">
    <property type="entry name" value="Bms1_N"/>
</dbReference>
<keyword evidence="3" id="KW-0597">Phosphoprotein</keyword>
<evidence type="ECO:0000256" key="3">
    <source>
        <dbReference type="ARBA" id="ARBA00022553"/>
    </source>
</evidence>
<reference evidence="13" key="2">
    <citation type="submission" date="2025-08" db="UniProtKB">
        <authorList>
            <consortium name="Ensembl"/>
        </authorList>
    </citation>
    <scope>IDENTIFICATION</scope>
</reference>
<feature type="compositionally biased region" description="Basic and acidic residues" evidence="11">
    <location>
        <begin position="1047"/>
        <end position="1056"/>
    </location>
</feature>
<dbReference type="GO" id="GO:0005654">
    <property type="term" value="C:nucleoplasm"/>
    <property type="evidence" value="ECO:0007669"/>
    <property type="project" value="UniProtKB-ARBA"/>
</dbReference>
<protein>
    <recommendedName>
        <fullName evidence="12">Bms1-type G domain-containing protein</fullName>
    </recommendedName>
</protein>
<evidence type="ECO:0000313" key="13">
    <source>
        <dbReference type="Ensembl" id="ENSCSAVP00000006885.1"/>
    </source>
</evidence>
<evidence type="ECO:0000256" key="7">
    <source>
        <dbReference type="ARBA" id="ARBA00023134"/>
    </source>
</evidence>
<dbReference type="GO" id="GO:0030686">
    <property type="term" value="C:90S preribosome"/>
    <property type="evidence" value="ECO:0007669"/>
    <property type="project" value="TreeGrafter"/>
</dbReference>
<dbReference type="Pfam" id="PF08142">
    <property type="entry name" value="AARP2CN"/>
    <property type="match status" value="1"/>
</dbReference>
<feature type="region of interest" description="Disordered" evidence="11">
    <location>
        <begin position="486"/>
        <end position="517"/>
    </location>
</feature>
<comment type="subcellular location">
    <subcellularLocation>
        <location evidence="1">Nucleus</location>
        <location evidence="1">Nucleolus</location>
    </subcellularLocation>
</comment>
<dbReference type="GO" id="GO:0005524">
    <property type="term" value="F:ATP binding"/>
    <property type="evidence" value="ECO:0007669"/>
    <property type="project" value="UniProtKB-KW"/>
</dbReference>
<dbReference type="GO" id="GO:0032040">
    <property type="term" value="C:small-subunit processome"/>
    <property type="evidence" value="ECO:0007669"/>
    <property type="project" value="UniProtKB-ARBA"/>
</dbReference>
<dbReference type="GO" id="GO:0005525">
    <property type="term" value="F:GTP binding"/>
    <property type="evidence" value="ECO:0007669"/>
    <property type="project" value="UniProtKB-KW"/>
</dbReference>
<proteinExistence type="inferred from homology"/>
<feature type="region of interest" description="Disordered" evidence="11">
    <location>
        <begin position="1027"/>
        <end position="1062"/>
    </location>
</feature>
<evidence type="ECO:0000313" key="14">
    <source>
        <dbReference type="Proteomes" id="UP000007875"/>
    </source>
</evidence>
<dbReference type="SMART" id="SM00785">
    <property type="entry name" value="AARP2CN"/>
    <property type="match status" value="1"/>
</dbReference>
<evidence type="ECO:0000256" key="4">
    <source>
        <dbReference type="ARBA" id="ARBA00022741"/>
    </source>
</evidence>
<comment type="similarity">
    <text evidence="10">Belongs to the TRAFAC class translation factor GTPase superfamily. Bms1-like GTPase family. BMS1 subfamily.</text>
</comment>
<reference evidence="13" key="3">
    <citation type="submission" date="2025-09" db="UniProtKB">
        <authorList>
            <consortium name="Ensembl"/>
        </authorList>
    </citation>
    <scope>IDENTIFICATION</scope>
</reference>
<keyword evidence="2" id="KW-0690">Ribosome biogenesis</keyword>
<evidence type="ECO:0000256" key="9">
    <source>
        <dbReference type="ARBA" id="ARBA00049117"/>
    </source>
</evidence>
<dbReference type="InterPro" id="IPR030387">
    <property type="entry name" value="G_Bms1/Tsr1_dom"/>
</dbReference>
<evidence type="ECO:0000256" key="1">
    <source>
        <dbReference type="ARBA" id="ARBA00004604"/>
    </source>
</evidence>
<dbReference type="GeneTree" id="ENSGT00940000153195"/>
<dbReference type="FunCoup" id="H2YNH8">
    <property type="interactions" value="910"/>
</dbReference>